<proteinExistence type="predicted"/>
<dbReference type="EMBL" id="JAULSV010000004">
    <property type="protein sequence ID" value="KAK0645860.1"/>
    <property type="molecule type" value="Genomic_DNA"/>
</dbReference>
<name>A0AA40CP59_9PEZI</name>
<protein>
    <submittedName>
        <fullName evidence="1">Uncharacterized protein</fullName>
    </submittedName>
</protein>
<evidence type="ECO:0000313" key="1">
    <source>
        <dbReference type="EMBL" id="KAK0645860.1"/>
    </source>
</evidence>
<sequence>MLSRFVWSRSTCKYFVLCVFLHWPNVEVVESSWHGISFVACAITGKQGYSTMVLYIHSYIIRVLVCVYNPSHD</sequence>
<dbReference type="Proteomes" id="UP001174936">
    <property type="component" value="Unassembled WGS sequence"/>
</dbReference>
<comment type="caution">
    <text evidence="1">The sequence shown here is derived from an EMBL/GenBank/DDBJ whole genome shotgun (WGS) entry which is preliminary data.</text>
</comment>
<gene>
    <name evidence="1" type="ORF">B0T16DRAFT_412088</name>
</gene>
<organism evidence="1 2">
    <name type="scientific">Cercophora newfieldiana</name>
    <dbReference type="NCBI Taxonomy" id="92897"/>
    <lineage>
        <taxon>Eukaryota</taxon>
        <taxon>Fungi</taxon>
        <taxon>Dikarya</taxon>
        <taxon>Ascomycota</taxon>
        <taxon>Pezizomycotina</taxon>
        <taxon>Sordariomycetes</taxon>
        <taxon>Sordariomycetidae</taxon>
        <taxon>Sordariales</taxon>
        <taxon>Lasiosphaeriaceae</taxon>
        <taxon>Cercophora</taxon>
    </lineage>
</organism>
<keyword evidence="2" id="KW-1185">Reference proteome</keyword>
<reference evidence="1" key="1">
    <citation type="submission" date="2023-06" db="EMBL/GenBank/DDBJ databases">
        <title>Genome-scale phylogeny and comparative genomics of the fungal order Sordariales.</title>
        <authorList>
            <consortium name="Lawrence Berkeley National Laboratory"/>
            <person name="Hensen N."/>
            <person name="Bonometti L."/>
            <person name="Westerberg I."/>
            <person name="Brannstrom I.O."/>
            <person name="Guillou S."/>
            <person name="Cros-Aarteil S."/>
            <person name="Calhoun S."/>
            <person name="Haridas S."/>
            <person name="Kuo A."/>
            <person name="Mondo S."/>
            <person name="Pangilinan J."/>
            <person name="Riley R."/>
            <person name="Labutti K."/>
            <person name="Andreopoulos B."/>
            <person name="Lipzen A."/>
            <person name="Chen C."/>
            <person name="Yanf M."/>
            <person name="Daum C."/>
            <person name="Ng V."/>
            <person name="Clum A."/>
            <person name="Steindorff A."/>
            <person name="Ohm R."/>
            <person name="Martin F."/>
            <person name="Silar P."/>
            <person name="Natvig D."/>
            <person name="Lalanne C."/>
            <person name="Gautier V."/>
            <person name="Ament-Velasquez S.L."/>
            <person name="Kruys A."/>
            <person name="Hutchinson M.I."/>
            <person name="Powell A.J."/>
            <person name="Barry K."/>
            <person name="Miller A.N."/>
            <person name="Grigoriev I.V."/>
            <person name="Debuchy R."/>
            <person name="Gladieux P."/>
            <person name="Thoren M.H."/>
            <person name="Johannesson H."/>
        </authorList>
    </citation>
    <scope>NUCLEOTIDE SEQUENCE</scope>
    <source>
        <strain evidence="1">SMH2532-1</strain>
    </source>
</reference>
<accession>A0AA40CP59</accession>
<evidence type="ECO:0000313" key="2">
    <source>
        <dbReference type="Proteomes" id="UP001174936"/>
    </source>
</evidence>
<dbReference type="AlphaFoldDB" id="A0AA40CP59"/>